<proteinExistence type="predicted"/>
<evidence type="ECO:0000313" key="5">
    <source>
        <dbReference type="Proteomes" id="UP000031523"/>
    </source>
</evidence>
<feature type="transmembrane region" description="Helical" evidence="2">
    <location>
        <begin position="102"/>
        <end position="123"/>
    </location>
</feature>
<dbReference type="EMBL" id="CP010519">
    <property type="protein sequence ID" value="AJE80795.1"/>
    <property type="molecule type" value="Genomic_DNA"/>
</dbReference>
<gene>
    <name evidence="4" type="ORF">SLNWT_0419</name>
</gene>
<evidence type="ECO:0000313" key="4">
    <source>
        <dbReference type="EMBL" id="AJE80795.1"/>
    </source>
</evidence>
<keyword evidence="2" id="KW-1133">Transmembrane helix</keyword>
<feature type="chain" id="PRO_5038794158" evidence="3">
    <location>
        <begin position="24"/>
        <end position="320"/>
    </location>
</feature>
<protein>
    <submittedName>
        <fullName evidence="4">Integral membrane protein</fullName>
    </submittedName>
</protein>
<dbReference type="AlphaFoldDB" id="A0A0B5ENA4"/>
<dbReference type="KEGG" id="sals:SLNWT_0419"/>
<feature type="transmembrane region" description="Helical" evidence="2">
    <location>
        <begin position="49"/>
        <end position="68"/>
    </location>
</feature>
<dbReference type="PANTHER" id="PTHR40761">
    <property type="entry name" value="CONSERVED INTEGRAL MEMBRANE ALANINE VALINE AND LEUCINE RICH PROTEIN-RELATED"/>
    <property type="match status" value="1"/>
</dbReference>
<feature type="transmembrane region" description="Helical" evidence="2">
    <location>
        <begin position="135"/>
        <end position="152"/>
    </location>
</feature>
<keyword evidence="2" id="KW-0472">Membrane</keyword>
<feature type="transmembrane region" description="Helical" evidence="2">
    <location>
        <begin position="159"/>
        <end position="177"/>
    </location>
</feature>
<feature type="transmembrane region" description="Helical" evidence="2">
    <location>
        <begin position="249"/>
        <end position="271"/>
    </location>
</feature>
<feature type="transmembrane region" description="Helical" evidence="2">
    <location>
        <begin position="189"/>
        <end position="211"/>
    </location>
</feature>
<name>A0A0B5ENA4_STRA4</name>
<dbReference type="NCBIfam" id="NF038012">
    <property type="entry name" value="DMT_1"/>
    <property type="match status" value="1"/>
</dbReference>
<feature type="signal peptide" evidence="3">
    <location>
        <begin position="1"/>
        <end position="23"/>
    </location>
</feature>
<keyword evidence="2" id="KW-0812">Transmembrane</keyword>
<dbReference type="Proteomes" id="UP000031523">
    <property type="component" value="Chromosome"/>
</dbReference>
<keyword evidence="3" id="KW-0732">Signal</keyword>
<feature type="region of interest" description="Disordered" evidence="1">
    <location>
        <begin position="279"/>
        <end position="320"/>
    </location>
</feature>
<keyword evidence="5" id="KW-1185">Reference proteome</keyword>
<reference evidence="4 5" key="1">
    <citation type="submission" date="2015-01" db="EMBL/GenBank/DDBJ databases">
        <title>Enhanced salinomycin production by adjusting the supply of polyketide extender units in Streptomyce albus DSM 41398.</title>
        <authorList>
            <person name="Lu C."/>
        </authorList>
    </citation>
    <scope>NUCLEOTIDE SEQUENCE [LARGE SCALE GENOMIC DNA]</scope>
    <source>
        <strain evidence="5">ATCC 21838 / DSM 41398 / FERM P-419 / JCM 4703 / NBRC 107858</strain>
    </source>
</reference>
<feature type="transmembrane region" description="Helical" evidence="2">
    <location>
        <begin position="223"/>
        <end position="243"/>
    </location>
</feature>
<sequence length="320" mass="32413">MGRAVSATLLAVLLCLLSAVAYAAAAVAQERLAARSGTGGVWRLFARGSWWWAVSLNSGGALLHVAALKYGSLTLVQPLGALTLVAAVPLGARLAHRRVARIEWRGTVLTLLGLGALLVTATGPAPEQTLSTNEAMTVAVTAGLLIAVLCRGARPGLRFASASGIASGLASALTQTVTVAVTDDKASPFGVQVVVVAVLVAAFAAGSLLLAQTAFRGGLGAPLAVVTLSNPIAAAAIGITLLGERMQGGPLGVLLALCGAVLAARGVFLLARATPPRGDAAPGPVLSYVPPQPAELADPPRWLHRRTAPPPEAERERRAS</sequence>
<organism evidence="4 5">
    <name type="scientific">Streptomyces albus (strain ATCC 21838 / DSM 41398 / FERM P-419 / JCM 4703 / NBRC 107858)</name>
    <dbReference type="NCBI Taxonomy" id="1081613"/>
    <lineage>
        <taxon>Bacteria</taxon>
        <taxon>Bacillati</taxon>
        <taxon>Actinomycetota</taxon>
        <taxon>Actinomycetes</taxon>
        <taxon>Kitasatosporales</taxon>
        <taxon>Streptomycetaceae</taxon>
        <taxon>Streptomyces</taxon>
    </lineage>
</organism>
<evidence type="ECO:0000256" key="2">
    <source>
        <dbReference type="SAM" id="Phobius"/>
    </source>
</evidence>
<accession>A0A0B5ENA4</accession>
<evidence type="ECO:0000256" key="1">
    <source>
        <dbReference type="SAM" id="MobiDB-lite"/>
    </source>
</evidence>
<dbReference type="PANTHER" id="PTHR40761:SF1">
    <property type="entry name" value="CONSERVED INTEGRAL MEMBRANE ALANINE VALINE AND LEUCINE RICH PROTEIN-RELATED"/>
    <property type="match status" value="1"/>
</dbReference>
<evidence type="ECO:0000256" key="3">
    <source>
        <dbReference type="SAM" id="SignalP"/>
    </source>
</evidence>